<evidence type="ECO:0000259" key="2">
    <source>
        <dbReference type="Pfam" id="PF12773"/>
    </source>
</evidence>
<name>A0ABX3A490_9GAMM</name>
<dbReference type="Proteomes" id="UP000094329">
    <property type="component" value="Unassembled WGS sequence"/>
</dbReference>
<accession>A0ABX3A490</accession>
<evidence type="ECO:0000313" key="3">
    <source>
        <dbReference type="EMBL" id="ODN43263.1"/>
    </source>
</evidence>
<reference evidence="3 4" key="1">
    <citation type="submission" date="2016-08" db="EMBL/GenBank/DDBJ databases">
        <title>Draft genome sequence of Candidatus Piscirickettsia litoralis, from seawater.</title>
        <authorList>
            <person name="Wan X."/>
            <person name="Lee A.J."/>
            <person name="Hou S."/>
            <person name="Donachie S.P."/>
        </authorList>
    </citation>
    <scope>NUCLEOTIDE SEQUENCE [LARGE SCALE GENOMIC DNA]</scope>
    <source>
        <strain evidence="3 4">Y2</strain>
    </source>
</reference>
<dbReference type="EMBL" id="MDTU01000001">
    <property type="protein sequence ID" value="ODN43263.1"/>
    <property type="molecule type" value="Genomic_DNA"/>
</dbReference>
<dbReference type="RefSeq" id="WP_069313061.1">
    <property type="nucleotide sequence ID" value="NZ_MDTU01000001.1"/>
</dbReference>
<protein>
    <recommendedName>
        <fullName evidence="2">DZANK-type domain-containing protein</fullName>
    </recommendedName>
</protein>
<dbReference type="Pfam" id="PF12773">
    <property type="entry name" value="DZR"/>
    <property type="match status" value="1"/>
</dbReference>
<feature type="region of interest" description="Disordered" evidence="1">
    <location>
        <begin position="1"/>
        <end position="64"/>
    </location>
</feature>
<feature type="compositionally biased region" description="Basic and acidic residues" evidence="1">
    <location>
        <begin position="35"/>
        <end position="64"/>
    </location>
</feature>
<keyword evidence="4" id="KW-1185">Reference proteome</keyword>
<evidence type="ECO:0000313" key="4">
    <source>
        <dbReference type="Proteomes" id="UP000094329"/>
    </source>
</evidence>
<gene>
    <name evidence="3" type="ORF">BGC07_10465</name>
</gene>
<evidence type="ECO:0000256" key="1">
    <source>
        <dbReference type="SAM" id="MobiDB-lite"/>
    </source>
</evidence>
<feature type="domain" description="DZANK-type" evidence="2">
    <location>
        <begin position="67"/>
        <end position="113"/>
    </location>
</feature>
<comment type="caution">
    <text evidence="3">The sequence shown here is derived from an EMBL/GenBank/DDBJ whole genome shotgun (WGS) entry which is preliminary data.</text>
</comment>
<proteinExistence type="predicted"/>
<dbReference type="InterPro" id="IPR025874">
    <property type="entry name" value="DZR"/>
</dbReference>
<sequence length="120" mass="13694">MGHHGKSKHGFLGGIFSGHRRSNEYSGHRRRSHHGREEHHDREDYYRQEPYSEPRHLEPVQERGQRCSSCQADNRINAKFCGQCGVSLVPKDMRCGQCQTTVKAPARFCPECGTAFKANP</sequence>
<organism evidence="3 4">
    <name type="scientific">Piscirickettsia litoralis</name>
    <dbReference type="NCBI Taxonomy" id="1891921"/>
    <lineage>
        <taxon>Bacteria</taxon>
        <taxon>Pseudomonadati</taxon>
        <taxon>Pseudomonadota</taxon>
        <taxon>Gammaproteobacteria</taxon>
        <taxon>Thiotrichales</taxon>
        <taxon>Piscirickettsiaceae</taxon>
        <taxon>Piscirickettsia</taxon>
    </lineage>
</organism>